<evidence type="ECO:0000256" key="1">
    <source>
        <dbReference type="ARBA" id="ARBA00022670"/>
    </source>
</evidence>
<evidence type="ECO:0000259" key="4">
    <source>
        <dbReference type="PROSITE" id="PS51786"/>
    </source>
</evidence>
<dbReference type="SUPFAM" id="SSF54211">
    <property type="entry name" value="Ribosomal protein S5 domain 2-like"/>
    <property type="match status" value="1"/>
</dbReference>
<keyword evidence="2 5" id="KW-0378">Hydrolase</keyword>
<evidence type="ECO:0000313" key="5">
    <source>
        <dbReference type="EMBL" id="CUS32605.1"/>
    </source>
</evidence>
<proteinExistence type="inferred from homology"/>
<dbReference type="OrthoDB" id="9758568at2"/>
<sequence>MNIEKYKVPVSMLAPTIDPRQLGFEDTSELEPLTEIIGQERAVEALEFGLNMKSPGFNLYVSGPVGTGKATVIRQMVQHMARTAPAPADWCYVNNFQAPSRPTCLALPAGQGTSFKREMSGFIEGLRRDIPLAFESKKYLEAKAKLHDDIDTKKKALFHELTEHSRTQGFGFEETSVGFGIAPLKDGRSMTEADMEAMTEEEQRDLTERRKTLEGEIREFHVRIHGLEKEAEYQQRHLDRQLATDVLEGRYETLRRTYQDMATITTFLEHVRDDIVNHFKDFLPREGPAIAIPGLEFKRPDMSRFLVNLIVQHDPSEGAPVIDESHPTYSNLIGKIERRAHMGVMYTDFTEIRAGAVLQANGGYLIVNAVDMLRQPFSWDALKRVIKSGEVNIEDPAEFYGFSTAGLRPEPIPVTVKVIMVGPPMLYHTLQAYEEDFEELFKVKADFDTEVVRSARQDRQYARFIARLCREEGLPHFGADAVAEILRQGLRFADRRDRLSIRLSLVSDLIREAGYWARKEGHAFVTRADVDAAVTHKRHRSNLAEHWIQDEIKEGTLMIDLDGDVVGQVNGLSVHELGDYAFGRPTRITARTYVGAKGVIDIQREAELAGMIHSKGVLTLAGYLAGKFSGSHPFAMSASLTFEQTYSEVEGDSAAVAELIAILSSLADLPIHQWLAVTGSVNQLGEIQPIGGVNEKIEGFFESCSRKGLTGTQGVIIPARNTKHVALRRDVVEAVESGHFSVYAVNTIEEALELLTGITAGERGLDGAYPSDTVFGRAALRLAEMAQAVAEWGDGEEKPSGHIITEP</sequence>
<feature type="coiled-coil region" evidence="3">
    <location>
        <begin position="196"/>
        <end position="230"/>
    </location>
</feature>
<evidence type="ECO:0000256" key="2">
    <source>
        <dbReference type="PROSITE-ProRule" id="PRU01122"/>
    </source>
</evidence>
<dbReference type="Gene3D" id="1.10.8.60">
    <property type="match status" value="1"/>
</dbReference>
<dbReference type="GO" id="GO:0004176">
    <property type="term" value="F:ATP-dependent peptidase activity"/>
    <property type="evidence" value="ECO:0007669"/>
    <property type="project" value="UniProtKB-UniRule"/>
</dbReference>
<keyword evidence="1 2" id="KW-0645">Protease</keyword>
<dbReference type="PANTHER" id="PTHR10046">
    <property type="entry name" value="ATP DEPENDENT LON PROTEASE FAMILY MEMBER"/>
    <property type="match status" value="1"/>
</dbReference>
<feature type="active site" evidence="2">
    <location>
        <position position="653"/>
    </location>
</feature>
<dbReference type="Pfam" id="PF20436">
    <property type="entry name" value="LonB_AAA-LID"/>
    <property type="match status" value="1"/>
</dbReference>
<reference evidence="5 6" key="1">
    <citation type="submission" date="2015-10" db="EMBL/GenBank/DDBJ databases">
        <authorList>
            <person name="Gilbert D.G."/>
        </authorList>
    </citation>
    <scope>NUCLEOTIDE SEQUENCE [LARGE SCALE GENOMIC DNA]</scope>
    <source>
        <strain evidence="5">COMA1</strain>
    </source>
</reference>
<dbReference type="Pfam" id="PF20437">
    <property type="entry name" value="LonC_helical"/>
    <property type="match status" value="1"/>
</dbReference>
<comment type="similarity">
    <text evidence="2">Belongs to the peptidase S16 family.</text>
</comment>
<dbReference type="InterPro" id="IPR046844">
    <property type="entry name" value="Lon-like_helical"/>
</dbReference>
<dbReference type="InterPro" id="IPR041699">
    <property type="entry name" value="AAA_32"/>
</dbReference>
<dbReference type="SUPFAM" id="SSF52540">
    <property type="entry name" value="P-loop containing nucleoside triphosphate hydrolases"/>
    <property type="match status" value="1"/>
</dbReference>
<dbReference type="Pfam" id="PF05362">
    <property type="entry name" value="Lon_C"/>
    <property type="match status" value="1"/>
</dbReference>
<feature type="domain" description="Lon proteolytic" evidence="4">
    <location>
        <begin position="563"/>
        <end position="758"/>
    </location>
</feature>
<dbReference type="GO" id="GO:0005524">
    <property type="term" value="F:ATP binding"/>
    <property type="evidence" value="ECO:0007669"/>
    <property type="project" value="InterPro"/>
</dbReference>
<dbReference type="GO" id="GO:0006508">
    <property type="term" value="P:proteolysis"/>
    <property type="evidence" value="ECO:0007669"/>
    <property type="project" value="UniProtKB-KW"/>
</dbReference>
<dbReference type="AlphaFoldDB" id="A0A0S4L7N3"/>
<dbReference type="Pfam" id="PF13654">
    <property type="entry name" value="AAA_32"/>
    <property type="match status" value="1"/>
</dbReference>
<organism evidence="5 6">
    <name type="scientific">Candidatus Nitrospira nitrosa</name>
    <dbReference type="NCBI Taxonomy" id="1742972"/>
    <lineage>
        <taxon>Bacteria</taxon>
        <taxon>Pseudomonadati</taxon>
        <taxon>Nitrospirota</taxon>
        <taxon>Nitrospiria</taxon>
        <taxon>Nitrospirales</taxon>
        <taxon>Nitrospiraceae</taxon>
        <taxon>Nitrospira</taxon>
    </lineage>
</organism>
<evidence type="ECO:0000256" key="3">
    <source>
        <dbReference type="SAM" id="Coils"/>
    </source>
</evidence>
<dbReference type="PROSITE" id="PS51786">
    <property type="entry name" value="LON_PROTEOLYTIC"/>
    <property type="match status" value="1"/>
</dbReference>
<dbReference type="Gene3D" id="3.30.230.10">
    <property type="match status" value="1"/>
</dbReference>
<accession>A0A0S4L7N3</accession>
<dbReference type="Proteomes" id="UP000199032">
    <property type="component" value="Unassembled WGS sequence"/>
</dbReference>
<gene>
    <name evidence="5" type="ORF">COMA1_10720</name>
</gene>
<dbReference type="Gene3D" id="3.40.50.300">
    <property type="entry name" value="P-loop containing nucleotide triphosphate hydrolases"/>
    <property type="match status" value="2"/>
</dbReference>
<dbReference type="GO" id="GO:0004252">
    <property type="term" value="F:serine-type endopeptidase activity"/>
    <property type="evidence" value="ECO:0007669"/>
    <property type="project" value="UniProtKB-UniRule"/>
</dbReference>
<dbReference type="InterPro" id="IPR027065">
    <property type="entry name" value="Lon_Prtase"/>
</dbReference>
<dbReference type="EMBL" id="CZQA01000001">
    <property type="protein sequence ID" value="CUS32605.1"/>
    <property type="molecule type" value="Genomic_DNA"/>
</dbReference>
<dbReference type="STRING" id="1742972.COMA1_10720"/>
<dbReference type="PRINTS" id="PR00830">
    <property type="entry name" value="ENDOLAPTASE"/>
</dbReference>
<dbReference type="InterPro" id="IPR008269">
    <property type="entry name" value="Lon_proteolytic"/>
</dbReference>
<dbReference type="InterPro" id="IPR020568">
    <property type="entry name" value="Ribosomal_Su5_D2-typ_SF"/>
</dbReference>
<name>A0A0S4L7N3_9BACT</name>
<feature type="active site" evidence="2">
    <location>
        <position position="696"/>
    </location>
</feature>
<dbReference type="InterPro" id="IPR027417">
    <property type="entry name" value="P-loop_NTPase"/>
</dbReference>
<dbReference type="InterPro" id="IPR046843">
    <property type="entry name" value="LonB_AAA-LID"/>
</dbReference>
<keyword evidence="3" id="KW-0175">Coiled coil</keyword>
<keyword evidence="6" id="KW-1185">Reference proteome</keyword>
<dbReference type="RefSeq" id="WP_090743790.1">
    <property type="nucleotide sequence ID" value="NZ_CZQA01000001.1"/>
</dbReference>
<keyword evidence="2" id="KW-0720">Serine protease</keyword>
<dbReference type="InterPro" id="IPR014721">
    <property type="entry name" value="Ribsml_uS5_D2-typ_fold_subgr"/>
</dbReference>
<dbReference type="GO" id="GO:0030163">
    <property type="term" value="P:protein catabolic process"/>
    <property type="evidence" value="ECO:0007669"/>
    <property type="project" value="InterPro"/>
</dbReference>
<dbReference type="EC" id="3.4.21.53" evidence="2"/>
<protein>
    <recommendedName>
        <fullName evidence="2">endopeptidase La</fullName>
        <ecNumber evidence="2">3.4.21.53</ecNumber>
    </recommendedName>
</protein>
<comment type="catalytic activity">
    <reaction evidence="2">
        <text>Hydrolysis of proteins in presence of ATP.</text>
        <dbReference type="EC" id="3.4.21.53"/>
    </reaction>
</comment>
<evidence type="ECO:0000313" key="6">
    <source>
        <dbReference type="Proteomes" id="UP000199032"/>
    </source>
</evidence>